<dbReference type="Gene3D" id="1.10.357.10">
    <property type="entry name" value="Tetracycline Repressor, domain 2"/>
    <property type="match status" value="1"/>
</dbReference>
<keyword evidence="1 2" id="KW-0238">DNA-binding</keyword>
<evidence type="ECO:0000313" key="7">
    <source>
        <dbReference type="Proteomes" id="UP000317180"/>
    </source>
</evidence>
<dbReference type="EMBL" id="BJOD01000024">
    <property type="protein sequence ID" value="GED26494.1"/>
    <property type="molecule type" value="Genomic_DNA"/>
</dbReference>
<dbReference type="InterPro" id="IPR023772">
    <property type="entry name" value="DNA-bd_HTH_TetR-type_CS"/>
</dbReference>
<dbReference type="PROSITE" id="PS50977">
    <property type="entry name" value="HTH_TETR_2"/>
    <property type="match status" value="1"/>
</dbReference>
<organism evidence="5 6">
    <name type="scientific">Brevibacillus agri</name>
    <dbReference type="NCBI Taxonomy" id="51101"/>
    <lineage>
        <taxon>Bacteria</taxon>
        <taxon>Bacillati</taxon>
        <taxon>Bacillota</taxon>
        <taxon>Bacilli</taxon>
        <taxon>Bacillales</taxon>
        <taxon>Paenibacillaceae</taxon>
        <taxon>Brevibacillus</taxon>
    </lineage>
</organism>
<gene>
    <name evidence="4" type="ORF">BAG01nite_25960</name>
    <name evidence="5" type="ORF">EB820_06325</name>
</gene>
<protein>
    <submittedName>
        <fullName evidence="4">TetR family transcriptional regulator</fullName>
    </submittedName>
    <submittedName>
        <fullName evidence="5">TetR/AcrR family transcriptional regulator</fullName>
    </submittedName>
</protein>
<dbReference type="InterPro" id="IPR041474">
    <property type="entry name" value="NicS_C"/>
</dbReference>
<dbReference type="GeneID" id="82810648"/>
<dbReference type="GO" id="GO:0000976">
    <property type="term" value="F:transcription cis-regulatory region binding"/>
    <property type="evidence" value="ECO:0007669"/>
    <property type="project" value="TreeGrafter"/>
</dbReference>
<dbReference type="InterPro" id="IPR001647">
    <property type="entry name" value="HTH_TetR"/>
</dbReference>
<dbReference type="OrthoDB" id="9789566at2"/>
<keyword evidence="7" id="KW-1185">Reference proteome</keyword>
<dbReference type="GO" id="GO:0003700">
    <property type="term" value="F:DNA-binding transcription factor activity"/>
    <property type="evidence" value="ECO:0007669"/>
    <property type="project" value="TreeGrafter"/>
</dbReference>
<dbReference type="InterPro" id="IPR050109">
    <property type="entry name" value="HTH-type_TetR-like_transc_reg"/>
</dbReference>
<name>A0A3M8B3Y0_9BACL</name>
<evidence type="ECO:0000259" key="3">
    <source>
        <dbReference type="PROSITE" id="PS50977"/>
    </source>
</evidence>
<accession>A0A3M8B3Y0</accession>
<evidence type="ECO:0000256" key="2">
    <source>
        <dbReference type="PROSITE-ProRule" id="PRU00335"/>
    </source>
</evidence>
<dbReference type="Pfam" id="PF00440">
    <property type="entry name" value="TetR_N"/>
    <property type="match status" value="1"/>
</dbReference>
<evidence type="ECO:0000313" key="5">
    <source>
        <dbReference type="EMBL" id="RNB58040.1"/>
    </source>
</evidence>
<reference evidence="4 7" key="2">
    <citation type="submission" date="2019-06" db="EMBL/GenBank/DDBJ databases">
        <title>Whole genome shotgun sequence of Brevibacillus agri NBRC 15538.</title>
        <authorList>
            <person name="Hosoyama A."/>
            <person name="Uohara A."/>
            <person name="Ohji S."/>
            <person name="Ichikawa N."/>
        </authorList>
    </citation>
    <scope>NUCLEOTIDE SEQUENCE [LARGE SCALE GENOMIC DNA]</scope>
    <source>
        <strain evidence="4 7">NBRC 15538</strain>
    </source>
</reference>
<evidence type="ECO:0000313" key="4">
    <source>
        <dbReference type="EMBL" id="GED26494.1"/>
    </source>
</evidence>
<dbReference type="PRINTS" id="PR00455">
    <property type="entry name" value="HTHTETR"/>
</dbReference>
<dbReference type="AlphaFoldDB" id="A0A3M8B3Y0"/>
<dbReference type="SUPFAM" id="SSF48498">
    <property type="entry name" value="Tetracyclin repressor-like, C-terminal domain"/>
    <property type="match status" value="1"/>
</dbReference>
<dbReference type="PROSITE" id="PS01081">
    <property type="entry name" value="HTH_TETR_1"/>
    <property type="match status" value="1"/>
</dbReference>
<dbReference type="Pfam" id="PF17938">
    <property type="entry name" value="TetR_C_29"/>
    <property type="match status" value="1"/>
</dbReference>
<dbReference type="Proteomes" id="UP000317180">
    <property type="component" value="Unassembled WGS sequence"/>
</dbReference>
<dbReference type="NCBIfam" id="NF037937">
    <property type="entry name" value="septum_RefZ"/>
    <property type="match status" value="1"/>
</dbReference>
<evidence type="ECO:0000256" key="1">
    <source>
        <dbReference type="ARBA" id="ARBA00023125"/>
    </source>
</evidence>
<evidence type="ECO:0000313" key="6">
    <source>
        <dbReference type="Proteomes" id="UP000276178"/>
    </source>
</evidence>
<comment type="caution">
    <text evidence="5">The sequence shown here is derived from an EMBL/GenBank/DDBJ whole genome shotgun (WGS) entry which is preliminary data.</text>
</comment>
<feature type="DNA-binding region" description="H-T-H motif" evidence="2">
    <location>
        <begin position="25"/>
        <end position="44"/>
    </location>
</feature>
<dbReference type="InterPro" id="IPR036271">
    <property type="entry name" value="Tet_transcr_reg_TetR-rel_C_sf"/>
</dbReference>
<dbReference type="EMBL" id="RHHN01000019">
    <property type="protein sequence ID" value="RNB58040.1"/>
    <property type="molecule type" value="Genomic_DNA"/>
</dbReference>
<reference evidence="5 6" key="1">
    <citation type="submission" date="2018-10" db="EMBL/GenBank/DDBJ databases">
        <title>Phylogenomics of Brevibacillus.</title>
        <authorList>
            <person name="Dunlap C."/>
        </authorList>
    </citation>
    <scope>NUCLEOTIDE SEQUENCE [LARGE SCALE GENOMIC DNA]</scope>
    <source>
        <strain evidence="5 6">NRRL NRS 1219</strain>
    </source>
</reference>
<dbReference type="SUPFAM" id="SSF46689">
    <property type="entry name" value="Homeodomain-like"/>
    <property type="match status" value="1"/>
</dbReference>
<dbReference type="RefSeq" id="WP_005828166.1">
    <property type="nucleotide sequence ID" value="NZ_BJOD01000024.1"/>
</dbReference>
<sequence length="200" mass="23082">MDQTKMRILSAAAKLFDTYGYKGTSVRQIAAEAKVNSALISYHFQGKQGVLETLIASYFETLFRLLEEQEAEQEHVSAIHRLEQVIQLYLRFQMEHAPITRLVHRELSVESMLAREVMTLYMSRWKHGLSRVLEGGVASGDFLPVSVDRIVLAVSSQMIYPFLQPQMVRQVYDLELFSEEFARWLHDSIMRFLRGILLPG</sequence>
<dbReference type="PANTHER" id="PTHR30055:SF199">
    <property type="entry name" value="HTH-TYPE TRANSCRIPTIONAL REGULATOR YTTP-RELATED"/>
    <property type="match status" value="1"/>
</dbReference>
<proteinExistence type="predicted"/>
<feature type="domain" description="HTH tetR-type" evidence="3">
    <location>
        <begin position="2"/>
        <end position="62"/>
    </location>
</feature>
<dbReference type="PANTHER" id="PTHR30055">
    <property type="entry name" value="HTH-TYPE TRANSCRIPTIONAL REGULATOR RUTR"/>
    <property type="match status" value="1"/>
</dbReference>
<dbReference type="Proteomes" id="UP000276178">
    <property type="component" value="Unassembled WGS sequence"/>
</dbReference>
<dbReference type="InterPro" id="IPR009057">
    <property type="entry name" value="Homeodomain-like_sf"/>
</dbReference>